<feature type="chain" id="PRO_5040516260" evidence="1">
    <location>
        <begin position="21"/>
        <end position="273"/>
    </location>
</feature>
<evidence type="ECO:0000313" key="2">
    <source>
        <dbReference type="EMBL" id="CAG8561934.1"/>
    </source>
</evidence>
<reference evidence="2" key="1">
    <citation type="submission" date="2021-06" db="EMBL/GenBank/DDBJ databases">
        <authorList>
            <person name="Kallberg Y."/>
            <person name="Tangrot J."/>
            <person name="Rosling A."/>
        </authorList>
    </citation>
    <scope>NUCLEOTIDE SEQUENCE</scope>
    <source>
        <strain evidence="2">IA702</strain>
    </source>
</reference>
<protein>
    <submittedName>
        <fullName evidence="2">8127_t:CDS:1</fullName>
    </submittedName>
</protein>
<dbReference type="EMBL" id="CAJVPJ010000870">
    <property type="protein sequence ID" value="CAG8561934.1"/>
    <property type="molecule type" value="Genomic_DNA"/>
</dbReference>
<organism evidence="2 3">
    <name type="scientific">Paraglomus occultum</name>
    <dbReference type="NCBI Taxonomy" id="144539"/>
    <lineage>
        <taxon>Eukaryota</taxon>
        <taxon>Fungi</taxon>
        <taxon>Fungi incertae sedis</taxon>
        <taxon>Mucoromycota</taxon>
        <taxon>Glomeromycotina</taxon>
        <taxon>Glomeromycetes</taxon>
        <taxon>Paraglomerales</taxon>
        <taxon>Paraglomeraceae</taxon>
        <taxon>Paraglomus</taxon>
    </lineage>
</organism>
<comment type="caution">
    <text evidence="2">The sequence shown here is derived from an EMBL/GenBank/DDBJ whole genome shotgun (WGS) entry which is preliminary data.</text>
</comment>
<accession>A0A9N9BEH8</accession>
<keyword evidence="3" id="KW-1185">Reference proteome</keyword>
<evidence type="ECO:0000256" key="1">
    <source>
        <dbReference type="SAM" id="SignalP"/>
    </source>
</evidence>
<dbReference type="OrthoDB" id="2013972at2759"/>
<feature type="signal peptide" evidence="1">
    <location>
        <begin position="1"/>
        <end position="20"/>
    </location>
</feature>
<gene>
    <name evidence="2" type="ORF">POCULU_LOCUS5554</name>
</gene>
<proteinExistence type="predicted"/>
<dbReference type="AlphaFoldDB" id="A0A9N9BEH8"/>
<evidence type="ECO:0000313" key="3">
    <source>
        <dbReference type="Proteomes" id="UP000789572"/>
    </source>
</evidence>
<dbReference type="Proteomes" id="UP000789572">
    <property type="component" value="Unassembled WGS sequence"/>
</dbReference>
<keyword evidence="1" id="KW-0732">Signal</keyword>
<name>A0A9N9BEH8_9GLOM</name>
<sequence length="273" mass="30797">MEFFFSLFLTSLFICNIKDSATIVNLSLFVASDIAIPTLASQGARLSAVDIYRFLTTQKPVVAVQPLGLELAREYPNSYFAPVVLADEKPSNVEFVEYNVLDGLPFNSNSFEGHRLGEAYLRGSEVRESKTPRARAVTSVYTRPQWTELAIPEYVRVTKPGGWVELMEFDAMLRTEGPDCGSWLGNPGLSGWFTNIGYAEKSAPIGPKGEKYVEMGIQDWRDFWRGMKFPFSSVMQVSGEHYDAISEAAIKECIEHGVIWEHMRAWVQKKDRD</sequence>